<evidence type="ECO:0000256" key="9">
    <source>
        <dbReference type="ARBA" id="ARBA00022801"/>
    </source>
</evidence>
<keyword evidence="7" id="KW-0028">Amino-acid biosynthesis</keyword>
<accession>A0A0R1KCG3</accession>
<dbReference type="GO" id="GO:0046872">
    <property type="term" value="F:metal ion binding"/>
    <property type="evidence" value="ECO:0007669"/>
    <property type="project" value="UniProtKB-KW"/>
</dbReference>
<dbReference type="CDD" id="cd08659">
    <property type="entry name" value="M20_ArgE_DapE-like"/>
    <property type="match status" value="1"/>
</dbReference>
<comment type="pathway">
    <text evidence="3">Amino-acid biosynthesis; L-lysine biosynthesis via DAP pathway; LL-2,6-diaminopimelate from (S)-tetrahydrodipicolinate (succinylase route): step 3/3.</text>
</comment>
<dbReference type="STRING" id="1423775.FD03_GL000895"/>
<dbReference type="InterPro" id="IPR002933">
    <property type="entry name" value="Peptidase_M20"/>
</dbReference>
<evidence type="ECO:0000313" key="17">
    <source>
        <dbReference type="Proteomes" id="UP000051248"/>
    </source>
</evidence>
<dbReference type="InterPro" id="IPR001261">
    <property type="entry name" value="ArgE/DapE_CS"/>
</dbReference>
<dbReference type="GO" id="GO:0009014">
    <property type="term" value="F:succinyl-diaminopimelate desuccinylase activity"/>
    <property type="evidence" value="ECO:0007669"/>
    <property type="project" value="UniProtKB-EC"/>
</dbReference>
<gene>
    <name evidence="16" type="ORF">FD03_GL000895</name>
</gene>
<evidence type="ECO:0000256" key="3">
    <source>
        <dbReference type="ARBA" id="ARBA00005130"/>
    </source>
</evidence>
<dbReference type="PROSITE" id="PS00758">
    <property type="entry name" value="ARGE_DAPE_CPG2_1"/>
    <property type="match status" value="1"/>
</dbReference>
<dbReference type="Pfam" id="PF07687">
    <property type="entry name" value="M20_dimer"/>
    <property type="match status" value="1"/>
</dbReference>
<dbReference type="Gene3D" id="3.40.630.10">
    <property type="entry name" value="Zn peptidases"/>
    <property type="match status" value="2"/>
</dbReference>
<comment type="cofactor">
    <cofactor evidence="2">
        <name>Zn(2+)</name>
        <dbReference type="ChEBI" id="CHEBI:29105"/>
    </cofactor>
</comment>
<dbReference type="Gene3D" id="3.30.70.360">
    <property type="match status" value="1"/>
</dbReference>
<evidence type="ECO:0000256" key="10">
    <source>
        <dbReference type="ARBA" id="ARBA00022833"/>
    </source>
</evidence>
<comment type="similarity">
    <text evidence="4">Belongs to the peptidase M20A family.</text>
</comment>
<evidence type="ECO:0000256" key="6">
    <source>
        <dbReference type="ARBA" id="ARBA00016853"/>
    </source>
</evidence>
<keyword evidence="13" id="KW-0170">Cobalt</keyword>
<organism evidence="16 17">
    <name type="scientific">Companilactobacillus nodensis DSM 19682 = JCM 14932 = NBRC 107160</name>
    <dbReference type="NCBI Taxonomy" id="1423775"/>
    <lineage>
        <taxon>Bacteria</taxon>
        <taxon>Bacillati</taxon>
        <taxon>Bacillota</taxon>
        <taxon>Bacilli</taxon>
        <taxon>Lactobacillales</taxon>
        <taxon>Lactobacillaceae</taxon>
        <taxon>Companilactobacillus</taxon>
    </lineage>
</organism>
<comment type="catalytic activity">
    <reaction evidence="14">
        <text>N-succinyl-(2S,6S)-2,6-diaminopimelate + H2O = (2S,6S)-2,6-diaminopimelate + succinate</text>
        <dbReference type="Rhea" id="RHEA:22608"/>
        <dbReference type="ChEBI" id="CHEBI:15377"/>
        <dbReference type="ChEBI" id="CHEBI:30031"/>
        <dbReference type="ChEBI" id="CHEBI:57609"/>
        <dbReference type="ChEBI" id="CHEBI:58087"/>
        <dbReference type="EC" id="3.5.1.18"/>
    </reaction>
</comment>
<protein>
    <recommendedName>
        <fullName evidence="6">Probable succinyl-diaminopimelate desuccinylase</fullName>
        <ecNumber evidence="5">3.5.1.18</ecNumber>
    </recommendedName>
</protein>
<evidence type="ECO:0000256" key="11">
    <source>
        <dbReference type="ARBA" id="ARBA00022915"/>
    </source>
</evidence>
<keyword evidence="8" id="KW-0479">Metal-binding</keyword>
<evidence type="ECO:0000259" key="15">
    <source>
        <dbReference type="Pfam" id="PF07687"/>
    </source>
</evidence>
<dbReference type="SUPFAM" id="SSF53187">
    <property type="entry name" value="Zn-dependent exopeptidases"/>
    <property type="match status" value="1"/>
</dbReference>
<evidence type="ECO:0000313" key="16">
    <source>
        <dbReference type="EMBL" id="KRK81302.1"/>
    </source>
</evidence>
<dbReference type="SUPFAM" id="SSF55031">
    <property type="entry name" value="Bacterial exopeptidase dimerisation domain"/>
    <property type="match status" value="1"/>
</dbReference>
<sequence length="379" mass="41389">MDETEKIQVLSDLVAINTANDNEKEVAEYLQNLLSNHGIQSQMIKYSDTRYNLVAEIGSGKPVLAVSGHMDTVDAGDIKEWDTDPHKLTERDGNLYGLGAVDMKSGLAALVIAMIELHENNHPKSGTVRLLATIAEEVGEYGADQLTTQGYMDDADALLIGEPGGYNFVYTHMGSLDIKVTSEGKAAHSSMPDSGNNAIDHLLDFLSQANSQFKDTGKSDPVMGDFIFNVTTIKGGTQVNAIPGHAEAEINSRTLPEYTSDQVLSDIQSLVDKLNSANNDYHLSIKVIMKLNPVKAAKDSKLLKIAGEVAKDHTGLDVGKYGVAGTTDAAMFLRDKPDDFAFVMFGPGNDTPHQVNEYVNKEMYLKFIDMYKDIFVKYL</sequence>
<dbReference type="PANTHER" id="PTHR43808:SF8">
    <property type="entry name" value="PEPTIDASE M20 DIMERISATION DOMAIN-CONTAINING PROTEIN"/>
    <property type="match status" value="1"/>
</dbReference>
<evidence type="ECO:0000256" key="13">
    <source>
        <dbReference type="ARBA" id="ARBA00023285"/>
    </source>
</evidence>
<dbReference type="RefSeq" id="WP_025023484.1">
    <property type="nucleotide sequence ID" value="NZ_AZDZ01000001.1"/>
</dbReference>
<evidence type="ECO:0000256" key="12">
    <source>
        <dbReference type="ARBA" id="ARBA00023154"/>
    </source>
</evidence>
<evidence type="ECO:0000256" key="14">
    <source>
        <dbReference type="ARBA" id="ARBA00051301"/>
    </source>
</evidence>
<dbReference type="InterPro" id="IPR050072">
    <property type="entry name" value="Peptidase_M20A"/>
</dbReference>
<comment type="cofactor">
    <cofactor evidence="1">
        <name>Co(2+)</name>
        <dbReference type="ChEBI" id="CHEBI:48828"/>
    </cofactor>
</comment>
<evidence type="ECO:0000256" key="4">
    <source>
        <dbReference type="ARBA" id="ARBA00006247"/>
    </source>
</evidence>
<dbReference type="EC" id="3.5.1.18" evidence="5"/>
<dbReference type="UniPathway" id="UPA00034">
    <property type="reaction ID" value="UER00021"/>
</dbReference>
<dbReference type="EMBL" id="AZDZ01000001">
    <property type="protein sequence ID" value="KRK81302.1"/>
    <property type="molecule type" value="Genomic_DNA"/>
</dbReference>
<dbReference type="InterPro" id="IPR036264">
    <property type="entry name" value="Bact_exopeptidase_dim_dom"/>
</dbReference>
<comment type="caution">
    <text evidence="16">The sequence shown here is derived from an EMBL/GenBank/DDBJ whole genome shotgun (WGS) entry which is preliminary data.</text>
</comment>
<evidence type="ECO:0000256" key="5">
    <source>
        <dbReference type="ARBA" id="ARBA00011921"/>
    </source>
</evidence>
<dbReference type="PANTHER" id="PTHR43808">
    <property type="entry name" value="ACETYLORNITHINE DEACETYLASE"/>
    <property type="match status" value="1"/>
</dbReference>
<dbReference type="OrthoDB" id="9792335at2"/>
<keyword evidence="10" id="KW-0862">Zinc</keyword>
<dbReference type="GO" id="GO:0019877">
    <property type="term" value="P:diaminopimelate biosynthetic process"/>
    <property type="evidence" value="ECO:0007669"/>
    <property type="project" value="UniProtKB-KW"/>
</dbReference>
<feature type="domain" description="Peptidase M20 dimerisation" evidence="15">
    <location>
        <begin position="170"/>
        <end position="275"/>
    </location>
</feature>
<evidence type="ECO:0000256" key="2">
    <source>
        <dbReference type="ARBA" id="ARBA00001947"/>
    </source>
</evidence>
<keyword evidence="12" id="KW-0457">Lysine biosynthesis</keyword>
<dbReference type="InterPro" id="IPR010182">
    <property type="entry name" value="ArgE/DapE"/>
</dbReference>
<dbReference type="eggNOG" id="COG0624">
    <property type="taxonomic scope" value="Bacteria"/>
</dbReference>
<dbReference type="AlphaFoldDB" id="A0A0R1KCG3"/>
<dbReference type="NCBIfam" id="TIGR01910">
    <property type="entry name" value="DapE-ArgE"/>
    <property type="match status" value="1"/>
</dbReference>
<keyword evidence="9" id="KW-0378">Hydrolase</keyword>
<dbReference type="InterPro" id="IPR011650">
    <property type="entry name" value="Peptidase_M20_dimer"/>
</dbReference>
<dbReference type="NCBIfam" id="NF006365">
    <property type="entry name" value="PRK08588.1"/>
    <property type="match status" value="1"/>
</dbReference>
<keyword evidence="11" id="KW-0220">Diaminopimelate biosynthesis</keyword>
<keyword evidence="17" id="KW-1185">Reference proteome</keyword>
<dbReference type="Proteomes" id="UP000051248">
    <property type="component" value="Unassembled WGS sequence"/>
</dbReference>
<evidence type="ECO:0000256" key="8">
    <source>
        <dbReference type="ARBA" id="ARBA00022723"/>
    </source>
</evidence>
<dbReference type="PATRIC" id="fig|1423775.4.peg.921"/>
<reference evidence="16 17" key="1">
    <citation type="journal article" date="2015" name="Genome Announc.">
        <title>Expanding the biotechnology potential of lactobacilli through comparative genomics of 213 strains and associated genera.</title>
        <authorList>
            <person name="Sun Z."/>
            <person name="Harris H.M."/>
            <person name="McCann A."/>
            <person name="Guo C."/>
            <person name="Argimon S."/>
            <person name="Zhang W."/>
            <person name="Yang X."/>
            <person name="Jeffery I.B."/>
            <person name="Cooney J.C."/>
            <person name="Kagawa T.F."/>
            <person name="Liu W."/>
            <person name="Song Y."/>
            <person name="Salvetti E."/>
            <person name="Wrobel A."/>
            <person name="Rasinkangas P."/>
            <person name="Parkhill J."/>
            <person name="Rea M.C."/>
            <person name="O'Sullivan O."/>
            <person name="Ritari J."/>
            <person name="Douillard F.P."/>
            <person name="Paul Ross R."/>
            <person name="Yang R."/>
            <person name="Briner A.E."/>
            <person name="Felis G.E."/>
            <person name="de Vos W.M."/>
            <person name="Barrangou R."/>
            <person name="Klaenhammer T.R."/>
            <person name="Caufield P.W."/>
            <person name="Cui Y."/>
            <person name="Zhang H."/>
            <person name="O'Toole P.W."/>
        </authorList>
    </citation>
    <scope>NUCLEOTIDE SEQUENCE [LARGE SCALE GENOMIC DNA]</scope>
    <source>
        <strain evidence="16 17">DSM 19682</strain>
    </source>
</reference>
<dbReference type="Pfam" id="PF01546">
    <property type="entry name" value="Peptidase_M20"/>
    <property type="match status" value="1"/>
</dbReference>
<evidence type="ECO:0000256" key="1">
    <source>
        <dbReference type="ARBA" id="ARBA00001941"/>
    </source>
</evidence>
<proteinExistence type="inferred from homology"/>
<evidence type="ECO:0000256" key="7">
    <source>
        <dbReference type="ARBA" id="ARBA00022605"/>
    </source>
</evidence>
<name>A0A0R1KCG3_9LACO</name>
<dbReference type="GO" id="GO:0009089">
    <property type="term" value="P:lysine biosynthetic process via diaminopimelate"/>
    <property type="evidence" value="ECO:0007669"/>
    <property type="project" value="UniProtKB-UniPathway"/>
</dbReference>